<dbReference type="PANTHER" id="PTHR43226">
    <property type="entry name" value="XAA-PRO AMINOPEPTIDASE 3"/>
    <property type="match status" value="1"/>
</dbReference>
<keyword evidence="13" id="KW-1185">Reference proteome</keyword>
<sequence length="463" mass="51167">MNNDKSIHAQRRARVAAQLGAGGIAIVPTAPERARNRDSSFPFRHDSYFYYLTGFTEPNAWLVITGEGASTLFCAPKDLEREIWDGYRLGPEAAPAALGVDAAHSVDELNALLPKLLENRASVWYPFAIHDGLEVRIAGWLNQVRARVRYGALCPERQHDLCAVLDEMRLVKDAQEQDTMRRAARISAAAHVRAMKLSARLLREGRDVREYHLEAELLHEFRQGGSQFPAYTSIVAAGANACVLHYRADTAPVRSGELVLIDAGCELDGYASDITRTFPADGRFTGPQRALYDLVLASQEAAVAATRPGARFTDPHDASVKVLSQGMLDLGLLDRDKVGSVDDVIEKRAYFQFYMHRTGHWLGMDVHDCGSYVEPSQVGEVSERKDPLSGEIIKNRPSRILRPGMVLTIEPGLYVRPAEGVPAQFHDIGIRIEDDAIVTDAGCELITRGVPVRADEIEALMRE</sequence>
<dbReference type="CDD" id="cd01087">
    <property type="entry name" value="Prolidase"/>
    <property type="match status" value="1"/>
</dbReference>
<evidence type="ECO:0000256" key="3">
    <source>
        <dbReference type="ARBA" id="ARBA00008766"/>
    </source>
</evidence>
<dbReference type="InterPro" id="IPR000994">
    <property type="entry name" value="Pept_M24"/>
</dbReference>
<evidence type="ECO:0000256" key="9">
    <source>
        <dbReference type="ARBA" id="ARBA00023211"/>
    </source>
</evidence>
<gene>
    <name evidence="12" type="ORF">RAMLITH_12690</name>
</gene>
<dbReference type="GO" id="GO:0005829">
    <property type="term" value="C:cytosol"/>
    <property type="evidence" value="ECO:0007669"/>
    <property type="project" value="TreeGrafter"/>
</dbReference>
<comment type="similarity">
    <text evidence="3 10">Belongs to the peptidase M24B family.</text>
</comment>
<evidence type="ECO:0000256" key="5">
    <source>
        <dbReference type="ARBA" id="ARBA00022670"/>
    </source>
</evidence>
<evidence type="ECO:0000256" key="7">
    <source>
        <dbReference type="ARBA" id="ARBA00022801"/>
    </source>
</evidence>
<dbReference type="InterPro" id="IPR036005">
    <property type="entry name" value="Creatinase/aminopeptidase-like"/>
</dbReference>
<evidence type="ECO:0000256" key="8">
    <source>
        <dbReference type="ARBA" id="ARBA00023049"/>
    </source>
</evidence>
<keyword evidence="7" id="KW-0378">Hydrolase</keyword>
<dbReference type="EMBL" id="VTOX01000004">
    <property type="protein sequence ID" value="NKE66683.1"/>
    <property type="molecule type" value="Genomic_DNA"/>
</dbReference>
<reference evidence="12 13" key="1">
    <citation type="journal article" date="2020" name="Nature">
        <title>Bacterial chemolithoautotrophy via manganese oxidation.</title>
        <authorList>
            <person name="Yu H."/>
            <person name="Leadbetter J.R."/>
        </authorList>
    </citation>
    <scope>NUCLEOTIDE SEQUENCE [LARGE SCALE GENOMIC DNA]</scope>
    <source>
        <strain evidence="12 13">RBP-1</strain>
    </source>
</reference>
<dbReference type="InterPro" id="IPR029149">
    <property type="entry name" value="Creatin/AminoP/Spt16_N"/>
</dbReference>
<dbReference type="Gene3D" id="3.90.230.10">
    <property type="entry name" value="Creatinase/methionine aminopeptidase superfamily"/>
    <property type="match status" value="1"/>
</dbReference>
<evidence type="ECO:0000256" key="1">
    <source>
        <dbReference type="ARBA" id="ARBA00001424"/>
    </source>
</evidence>
<evidence type="ECO:0000256" key="6">
    <source>
        <dbReference type="ARBA" id="ARBA00022723"/>
    </source>
</evidence>
<dbReference type="SMART" id="SM01011">
    <property type="entry name" value="AMP_N"/>
    <property type="match status" value="1"/>
</dbReference>
<dbReference type="InterPro" id="IPR007865">
    <property type="entry name" value="Aminopep_P_N"/>
</dbReference>
<dbReference type="InterPro" id="IPR001131">
    <property type="entry name" value="Peptidase_M24B_aminopep-P_CS"/>
</dbReference>
<accession>A0A7X6I6R8</accession>
<name>A0A7X6I6R8_9BURK</name>
<dbReference type="SUPFAM" id="SSF55920">
    <property type="entry name" value="Creatinase/aminopeptidase"/>
    <property type="match status" value="1"/>
</dbReference>
<keyword evidence="8" id="KW-0482">Metalloprotease</keyword>
<dbReference type="Pfam" id="PF00557">
    <property type="entry name" value="Peptidase_M24"/>
    <property type="match status" value="1"/>
</dbReference>
<feature type="domain" description="Aminopeptidase P N-terminal" evidence="11">
    <location>
        <begin position="3"/>
        <end position="134"/>
    </location>
</feature>
<dbReference type="InterPro" id="IPR052433">
    <property type="entry name" value="X-Pro_dipept-like"/>
</dbReference>
<dbReference type="PROSITE" id="PS00491">
    <property type="entry name" value="PROLINE_PEPTIDASE"/>
    <property type="match status" value="1"/>
</dbReference>
<dbReference type="Pfam" id="PF05195">
    <property type="entry name" value="AMP_N"/>
    <property type="match status" value="1"/>
</dbReference>
<protein>
    <recommendedName>
        <fullName evidence="4">Xaa-Pro aminopeptidase</fullName>
        <ecNumber evidence="4">3.4.11.9</ecNumber>
    </recommendedName>
</protein>
<proteinExistence type="inferred from homology"/>
<comment type="cofactor">
    <cofactor evidence="2">
        <name>Mn(2+)</name>
        <dbReference type="ChEBI" id="CHEBI:29035"/>
    </cofactor>
</comment>
<dbReference type="GO" id="GO:0006508">
    <property type="term" value="P:proteolysis"/>
    <property type="evidence" value="ECO:0007669"/>
    <property type="project" value="UniProtKB-KW"/>
</dbReference>
<keyword evidence="9" id="KW-0464">Manganese</keyword>
<evidence type="ECO:0000256" key="10">
    <source>
        <dbReference type="RuleBase" id="RU000590"/>
    </source>
</evidence>
<evidence type="ECO:0000256" key="4">
    <source>
        <dbReference type="ARBA" id="ARBA00012574"/>
    </source>
</evidence>
<evidence type="ECO:0000313" key="13">
    <source>
        <dbReference type="Proteomes" id="UP000521868"/>
    </source>
</evidence>
<comment type="caution">
    <text evidence="12">The sequence shown here is derived from an EMBL/GenBank/DDBJ whole genome shotgun (WGS) entry which is preliminary data.</text>
</comment>
<dbReference type="GO" id="GO:0030145">
    <property type="term" value="F:manganese ion binding"/>
    <property type="evidence" value="ECO:0007669"/>
    <property type="project" value="InterPro"/>
</dbReference>
<dbReference type="EC" id="3.4.11.9" evidence="4"/>
<keyword evidence="5" id="KW-0645">Protease</keyword>
<dbReference type="AlphaFoldDB" id="A0A7X6I6R8"/>
<dbReference type="GO" id="GO:0070006">
    <property type="term" value="F:metalloaminopeptidase activity"/>
    <property type="evidence" value="ECO:0007669"/>
    <property type="project" value="InterPro"/>
</dbReference>
<comment type="catalytic activity">
    <reaction evidence="1">
        <text>Release of any N-terminal amino acid, including proline, that is linked to proline, even from a dipeptide or tripeptide.</text>
        <dbReference type="EC" id="3.4.11.9"/>
    </reaction>
</comment>
<organism evidence="12 13">
    <name type="scientific">Ramlibacter lithotrophicus</name>
    <dbReference type="NCBI Taxonomy" id="2606681"/>
    <lineage>
        <taxon>Bacteria</taxon>
        <taxon>Pseudomonadati</taxon>
        <taxon>Pseudomonadota</taxon>
        <taxon>Betaproteobacteria</taxon>
        <taxon>Burkholderiales</taxon>
        <taxon>Comamonadaceae</taxon>
        <taxon>Ramlibacter</taxon>
    </lineage>
</organism>
<dbReference type="RefSeq" id="WP_168107809.1">
    <property type="nucleotide sequence ID" value="NZ_VTOX01000004.1"/>
</dbReference>
<dbReference type="Gene3D" id="3.40.350.10">
    <property type="entry name" value="Creatinase/prolidase N-terminal domain"/>
    <property type="match status" value="1"/>
</dbReference>
<evidence type="ECO:0000313" key="12">
    <source>
        <dbReference type="EMBL" id="NKE66683.1"/>
    </source>
</evidence>
<evidence type="ECO:0000259" key="11">
    <source>
        <dbReference type="SMART" id="SM01011"/>
    </source>
</evidence>
<dbReference type="PANTHER" id="PTHR43226:SF4">
    <property type="entry name" value="XAA-PRO AMINOPEPTIDASE 3"/>
    <property type="match status" value="1"/>
</dbReference>
<dbReference type="SUPFAM" id="SSF53092">
    <property type="entry name" value="Creatinase/prolidase N-terminal domain"/>
    <property type="match status" value="1"/>
</dbReference>
<keyword evidence="6 10" id="KW-0479">Metal-binding</keyword>
<evidence type="ECO:0000256" key="2">
    <source>
        <dbReference type="ARBA" id="ARBA00001936"/>
    </source>
</evidence>
<dbReference type="Proteomes" id="UP000521868">
    <property type="component" value="Unassembled WGS sequence"/>
</dbReference>